<dbReference type="EMBL" id="JBHSHE010000055">
    <property type="protein sequence ID" value="MFC4716845.1"/>
    <property type="molecule type" value="Genomic_DNA"/>
</dbReference>
<gene>
    <name evidence="8" type="ORF">ACFO7V_11955</name>
</gene>
<dbReference type="Pfam" id="PF10502">
    <property type="entry name" value="Peptidase_S26"/>
    <property type="match status" value="1"/>
</dbReference>
<keyword evidence="4 6" id="KW-0472">Membrane</keyword>
<protein>
    <recommendedName>
        <fullName evidence="5">Signal peptidase I</fullName>
        <ecNumber evidence="5">3.4.21.89</ecNumber>
    </recommendedName>
</protein>
<reference evidence="9" key="1">
    <citation type="journal article" date="2019" name="Int. J. Syst. Evol. Microbiol.">
        <title>The Global Catalogue of Microorganisms (GCM) 10K type strain sequencing project: providing services to taxonomists for standard genome sequencing and annotation.</title>
        <authorList>
            <consortium name="The Broad Institute Genomics Platform"/>
            <consortium name="The Broad Institute Genome Sequencing Center for Infectious Disease"/>
            <person name="Wu L."/>
            <person name="Ma J."/>
        </authorList>
    </citation>
    <scope>NUCLEOTIDE SEQUENCE [LARGE SCALE GENOMIC DNA]</scope>
    <source>
        <strain evidence="9">CGMCC 1.12849</strain>
    </source>
</reference>
<dbReference type="InterPro" id="IPR036286">
    <property type="entry name" value="LexA/Signal_pep-like_sf"/>
</dbReference>
<evidence type="ECO:0000313" key="8">
    <source>
        <dbReference type="EMBL" id="MFC4716845.1"/>
    </source>
</evidence>
<sequence>MACFFLVLALIAVMIVVPRLTGSTAYTVLTGSMRPSLPPGTLIVVKPLEPEDIRIGDVMTYQLESGESEVVTHRVVGIGATTDGEQRFTLRGDANNTDDEPVIAQQIRGSLWYSVPYLGYVNSALSGEQRIWLTRVAVGGLLAYALVMLLGAWRDKKAKEGP</sequence>
<organism evidence="8 9">
    <name type="scientific">Glutamicibacter bergerei</name>
    <dbReference type="NCBI Taxonomy" id="256702"/>
    <lineage>
        <taxon>Bacteria</taxon>
        <taxon>Bacillati</taxon>
        <taxon>Actinomycetota</taxon>
        <taxon>Actinomycetes</taxon>
        <taxon>Micrococcales</taxon>
        <taxon>Micrococcaceae</taxon>
        <taxon>Glutamicibacter</taxon>
    </lineage>
</organism>
<proteinExistence type="predicted"/>
<dbReference type="EC" id="3.4.21.89" evidence="5"/>
<dbReference type="RefSeq" id="WP_346059573.1">
    <property type="nucleotide sequence ID" value="NZ_BAAAVQ010000049.1"/>
</dbReference>
<keyword evidence="9" id="KW-1185">Reference proteome</keyword>
<keyword evidence="2 6" id="KW-0812">Transmembrane</keyword>
<keyword evidence="8" id="KW-0378">Hydrolase</keyword>
<dbReference type="Gene3D" id="2.10.109.10">
    <property type="entry name" value="Umud Fragment, subunit A"/>
    <property type="match status" value="1"/>
</dbReference>
<dbReference type="SUPFAM" id="SSF51306">
    <property type="entry name" value="LexA/Signal peptidase"/>
    <property type="match status" value="1"/>
</dbReference>
<evidence type="ECO:0000256" key="5">
    <source>
        <dbReference type="NCBIfam" id="TIGR02228"/>
    </source>
</evidence>
<dbReference type="CDD" id="cd06530">
    <property type="entry name" value="S26_SPase_I"/>
    <property type="match status" value="1"/>
</dbReference>
<dbReference type="GO" id="GO:0009003">
    <property type="term" value="F:signal peptidase activity"/>
    <property type="evidence" value="ECO:0007669"/>
    <property type="project" value="UniProtKB-EC"/>
</dbReference>
<dbReference type="PANTHER" id="PTHR10806">
    <property type="entry name" value="SIGNAL PEPTIDASE COMPLEX CATALYTIC SUBUNIT SEC11"/>
    <property type="match status" value="1"/>
</dbReference>
<comment type="caution">
    <text evidence="8">The sequence shown here is derived from an EMBL/GenBank/DDBJ whole genome shotgun (WGS) entry which is preliminary data.</text>
</comment>
<keyword evidence="3 6" id="KW-1133">Transmembrane helix</keyword>
<evidence type="ECO:0000256" key="2">
    <source>
        <dbReference type="ARBA" id="ARBA00022692"/>
    </source>
</evidence>
<comment type="subcellular location">
    <subcellularLocation>
        <location evidence="1">Membrane</location>
    </subcellularLocation>
</comment>
<dbReference type="NCBIfam" id="TIGR02228">
    <property type="entry name" value="sigpep_I_arch"/>
    <property type="match status" value="1"/>
</dbReference>
<feature type="domain" description="Peptidase S26" evidence="7">
    <location>
        <begin position="6"/>
        <end position="79"/>
    </location>
</feature>
<evidence type="ECO:0000256" key="6">
    <source>
        <dbReference type="SAM" id="Phobius"/>
    </source>
</evidence>
<evidence type="ECO:0000256" key="1">
    <source>
        <dbReference type="ARBA" id="ARBA00004370"/>
    </source>
</evidence>
<evidence type="ECO:0000313" key="9">
    <source>
        <dbReference type="Proteomes" id="UP001595884"/>
    </source>
</evidence>
<dbReference type="InterPro" id="IPR001733">
    <property type="entry name" value="Peptidase_S26B"/>
</dbReference>
<dbReference type="PANTHER" id="PTHR10806:SF6">
    <property type="entry name" value="SIGNAL PEPTIDASE COMPLEX CATALYTIC SUBUNIT SEC11"/>
    <property type="match status" value="1"/>
</dbReference>
<dbReference type="Proteomes" id="UP001595884">
    <property type="component" value="Unassembled WGS sequence"/>
</dbReference>
<name>A0ABV9MMM6_9MICC</name>
<evidence type="ECO:0000259" key="7">
    <source>
        <dbReference type="Pfam" id="PF10502"/>
    </source>
</evidence>
<dbReference type="InterPro" id="IPR019533">
    <property type="entry name" value="Peptidase_S26"/>
</dbReference>
<accession>A0ABV9MMM6</accession>
<feature type="transmembrane region" description="Helical" evidence="6">
    <location>
        <begin position="132"/>
        <end position="153"/>
    </location>
</feature>
<evidence type="ECO:0000256" key="4">
    <source>
        <dbReference type="ARBA" id="ARBA00023136"/>
    </source>
</evidence>
<evidence type="ECO:0000256" key="3">
    <source>
        <dbReference type="ARBA" id="ARBA00022989"/>
    </source>
</evidence>